<dbReference type="PATRIC" id="fig|927704.6.peg.2417"/>
<sequence length="100" mass="11211">MCIALLESAINEPFKTFGGEDLYPGICLKDARLCFGIATNYAFIDGNKRVAVHAMETFLLANNKSLECTEDEMEETILGVAEGKIAYQDLSQWIESHIYR</sequence>
<dbReference type="PROSITE" id="PS51459">
    <property type="entry name" value="FIDO"/>
    <property type="match status" value="1"/>
</dbReference>
<dbReference type="NCBIfam" id="TIGR01550">
    <property type="entry name" value="DOC_P1"/>
    <property type="match status" value="1"/>
</dbReference>
<protein>
    <recommendedName>
        <fullName evidence="1">Fido domain-containing protein</fullName>
    </recommendedName>
</protein>
<reference evidence="2 3" key="1">
    <citation type="submission" date="2011-10" db="EMBL/GenBank/DDBJ databases">
        <title>Whole genome sequence of Selenomonas ruminantium subsp. lactilytica TAM6421.</title>
        <authorList>
            <person name="Oguchi A."/>
            <person name="Ankai A."/>
            <person name="Kaneko J."/>
            <person name="Yamada-Narita S."/>
            <person name="Fukui S."/>
            <person name="Takahashi M."/>
            <person name="Onodera T."/>
            <person name="Kojima S."/>
            <person name="Fushimi T."/>
            <person name="Abe N."/>
            <person name="Kamio Y."/>
            <person name="Yamazaki S."/>
            <person name="Fujita N."/>
        </authorList>
    </citation>
    <scope>NUCLEOTIDE SEQUENCE [LARGE SCALE GENOMIC DNA]</scope>
    <source>
        <strain evidence="3">NBRC 103574 / TAM6421</strain>
    </source>
</reference>
<proteinExistence type="predicted"/>
<name>I0GTF6_SELRL</name>
<organism evidence="2 3">
    <name type="scientific">Selenomonas ruminantium subsp. lactilytica (strain NBRC 103574 / TAM6421)</name>
    <dbReference type="NCBI Taxonomy" id="927704"/>
    <lineage>
        <taxon>Bacteria</taxon>
        <taxon>Bacillati</taxon>
        <taxon>Bacillota</taxon>
        <taxon>Negativicutes</taxon>
        <taxon>Selenomonadales</taxon>
        <taxon>Selenomonadaceae</taxon>
        <taxon>Selenomonas</taxon>
    </lineage>
</organism>
<dbReference type="InterPro" id="IPR053737">
    <property type="entry name" value="Type_II_TA_Toxin"/>
</dbReference>
<dbReference type="KEGG" id="sri:SELR_23350"/>
<dbReference type="AlphaFoldDB" id="I0GTF6"/>
<dbReference type="Proteomes" id="UP000007887">
    <property type="component" value="Chromosome"/>
</dbReference>
<evidence type="ECO:0000313" key="2">
    <source>
        <dbReference type="EMBL" id="BAL84043.1"/>
    </source>
</evidence>
<dbReference type="PANTHER" id="PTHR39426:SF1">
    <property type="entry name" value="HOMOLOGY TO DEATH-ON-CURING PROTEIN OF PHAGE P1"/>
    <property type="match status" value="1"/>
</dbReference>
<dbReference type="EMBL" id="AP012292">
    <property type="protein sequence ID" value="BAL84043.1"/>
    <property type="molecule type" value="Genomic_DNA"/>
</dbReference>
<dbReference type="eggNOG" id="COG3654">
    <property type="taxonomic scope" value="Bacteria"/>
</dbReference>
<evidence type="ECO:0000313" key="3">
    <source>
        <dbReference type="Proteomes" id="UP000007887"/>
    </source>
</evidence>
<feature type="domain" description="Fido" evidence="1">
    <location>
        <begin position="1"/>
        <end position="96"/>
    </location>
</feature>
<gene>
    <name evidence="2" type="ordered locus">SELR_23350</name>
</gene>
<dbReference type="OrthoDB" id="9802752at2"/>
<dbReference type="Gene3D" id="1.20.120.1870">
    <property type="entry name" value="Fic/DOC protein, Fido domain"/>
    <property type="match status" value="1"/>
</dbReference>
<dbReference type="HOGENOM" id="CLU_115697_4_1_9"/>
<accession>I0GTF6</accession>
<dbReference type="RefSeq" id="WP_014425465.1">
    <property type="nucleotide sequence ID" value="NC_017068.1"/>
</dbReference>
<dbReference type="InterPro" id="IPR006440">
    <property type="entry name" value="Doc"/>
</dbReference>
<dbReference type="InterPro" id="IPR003812">
    <property type="entry name" value="Fido"/>
</dbReference>
<dbReference type="Pfam" id="PF02661">
    <property type="entry name" value="Fic"/>
    <property type="match status" value="1"/>
</dbReference>
<dbReference type="PANTHER" id="PTHR39426">
    <property type="entry name" value="HOMOLOGY TO DEATH-ON-CURING PROTEIN OF PHAGE P1"/>
    <property type="match status" value="1"/>
</dbReference>
<dbReference type="GO" id="GO:0016301">
    <property type="term" value="F:kinase activity"/>
    <property type="evidence" value="ECO:0007669"/>
    <property type="project" value="InterPro"/>
</dbReference>
<evidence type="ECO:0000259" key="1">
    <source>
        <dbReference type="PROSITE" id="PS51459"/>
    </source>
</evidence>